<reference evidence="2 3" key="1">
    <citation type="submission" date="2024-09" db="EMBL/GenBank/DDBJ databases">
        <authorList>
            <person name="Sun Q."/>
            <person name="Mori K."/>
        </authorList>
    </citation>
    <scope>NUCLEOTIDE SEQUENCE [LARGE SCALE GENOMIC DNA]</scope>
    <source>
        <strain evidence="2 3">JCM 3323</strain>
    </source>
</reference>
<keyword evidence="3" id="KW-1185">Reference proteome</keyword>
<protein>
    <submittedName>
        <fullName evidence="2">Uncharacterized protein</fullName>
    </submittedName>
</protein>
<gene>
    <name evidence="2" type="ORF">ACFFRN_04845</name>
</gene>
<dbReference type="EMBL" id="JBHMCE010000002">
    <property type="protein sequence ID" value="MFB9525940.1"/>
    <property type="molecule type" value="Genomic_DNA"/>
</dbReference>
<evidence type="ECO:0000313" key="2">
    <source>
        <dbReference type="EMBL" id="MFB9525940.1"/>
    </source>
</evidence>
<feature type="region of interest" description="Disordered" evidence="1">
    <location>
        <begin position="88"/>
        <end position="107"/>
    </location>
</feature>
<name>A0ABV5PRV5_9ACTN</name>
<evidence type="ECO:0000256" key="1">
    <source>
        <dbReference type="SAM" id="MobiDB-lite"/>
    </source>
</evidence>
<accession>A0ABV5PRV5</accession>
<proteinExistence type="predicted"/>
<feature type="region of interest" description="Disordered" evidence="1">
    <location>
        <begin position="63"/>
        <end position="83"/>
    </location>
</feature>
<dbReference type="RefSeq" id="WP_346122627.1">
    <property type="nucleotide sequence ID" value="NZ_BAAAXC010000014.1"/>
</dbReference>
<dbReference type="Proteomes" id="UP001589646">
    <property type="component" value="Unassembled WGS sequence"/>
</dbReference>
<sequence>MDLTTAYTDAWHRQPDPVERMGDRRSTNEQWVMIAAVWLLAMWSSEQVPGWASILVPGRTKSREDRQWQEPPPLPELADASDLPEVTSASVLTSRVSTGPGQPYKPARTDEVVTAELATLISDVVAVREQREVALVRFLAGHLAGPYSDVLRLTTGAEDPNGASHVEPLHLLHRDTWGSTLRVSLTPALKIQQPPAFASDGQDGPLRTRIASIMTMLSDLLWVNNNNPVDFRFRIGQLDQSEGDRVAEAARWWAENREDADEHDDEEFRAISATDLRTGLRNVARLCLEELWDGESDIDEVPELPVNHLVTFLSNDLIDLILARMSNNTQIVCAGFLPVTWPPDGEEEQTTVLLIASHEVAVLEVDLTC</sequence>
<organism evidence="2 3">
    <name type="scientific">Nonomuraea roseola</name>
    <dbReference type="NCBI Taxonomy" id="46179"/>
    <lineage>
        <taxon>Bacteria</taxon>
        <taxon>Bacillati</taxon>
        <taxon>Actinomycetota</taxon>
        <taxon>Actinomycetes</taxon>
        <taxon>Streptosporangiales</taxon>
        <taxon>Streptosporangiaceae</taxon>
        <taxon>Nonomuraea</taxon>
    </lineage>
</organism>
<feature type="compositionally biased region" description="Polar residues" evidence="1">
    <location>
        <begin position="88"/>
        <end position="100"/>
    </location>
</feature>
<evidence type="ECO:0000313" key="3">
    <source>
        <dbReference type="Proteomes" id="UP001589646"/>
    </source>
</evidence>
<comment type="caution">
    <text evidence="2">The sequence shown here is derived from an EMBL/GenBank/DDBJ whole genome shotgun (WGS) entry which is preliminary data.</text>
</comment>